<feature type="transmembrane region" description="Helical" evidence="7">
    <location>
        <begin position="366"/>
        <end position="387"/>
    </location>
</feature>
<gene>
    <name evidence="8" type="ORF">MON41_26335</name>
</gene>
<dbReference type="PANTHER" id="PTHR12778">
    <property type="entry name" value="SOLUTE CARRIER FAMILY 33 ACETYL-COA TRANSPORTER -RELATED"/>
    <property type="match status" value="1"/>
</dbReference>
<comment type="subcellular location">
    <subcellularLocation>
        <location evidence="1">Membrane</location>
        <topology evidence="1">Multi-pass membrane protein</topology>
    </subcellularLocation>
</comment>
<accession>A0ABS9WD12</accession>
<feature type="transmembrane region" description="Helical" evidence="7">
    <location>
        <begin position="38"/>
        <end position="61"/>
    </location>
</feature>
<keyword evidence="5 7" id="KW-1133">Transmembrane helix</keyword>
<dbReference type="Proteomes" id="UP001201985">
    <property type="component" value="Unassembled WGS sequence"/>
</dbReference>
<dbReference type="InterPro" id="IPR011701">
    <property type="entry name" value="MFS"/>
</dbReference>
<feature type="transmembrane region" description="Helical" evidence="7">
    <location>
        <begin position="303"/>
        <end position="323"/>
    </location>
</feature>
<feature type="transmembrane region" description="Helical" evidence="7">
    <location>
        <begin position="176"/>
        <end position="195"/>
    </location>
</feature>
<evidence type="ECO:0000256" key="1">
    <source>
        <dbReference type="ARBA" id="ARBA00004141"/>
    </source>
</evidence>
<feature type="transmembrane region" description="Helical" evidence="7">
    <location>
        <begin position="272"/>
        <end position="291"/>
    </location>
</feature>
<evidence type="ECO:0000256" key="7">
    <source>
        <dbReference type="SAM" id="Phobius"/>
    </source>
</evidence>
<feature type="transmembrane region" description="Helical" evidence="7">
    <location>
        <begin position="329"/>
        <end position="354"/>
    </location>
</feature>
<feature type="transmembrane region" description="Helical" evidence="7">
    <location>
        <begin position="82"/>
        <end position="100"/>
    </location>
</feature>
<feature type="transmembrane region" description="Helical" evidence="7">
    <location>
        <begin position="12"/>
        <end position="32"/>
    </location>
</feature>
<dbReference type="InterPro" id="IPR004752">
    <property type="entry name" value="AmpG_permease/AT-1"/>
</dbReference>
<dbReference type="RefSeq" id="WP_157985944.1">
    <property type="nucleotide sequence ID" value="NZ_JALBUU010000125.1"/>
</dbReference>
<evidence type="ECO:0000256" key="5">
    <source>
        <dbReference type="ARBA" id="ARBA00022989"/>
    </source>
</evidence>
<protein>
    <submittedName>
        <fullName evidence="8">MFS transporter</fullName>
    </submittedName>
</protein>
<evidence type="ECO:0000256" key="2">
    <source>
        <dbReference type="ARBA" id="ARBA00008335"/>
    </source>
</evidence>
<dbReference type="InterPro" id="IPR036259">
    <property type="entry name" value="MFS_trans_sf"/>
</dbReference>
<comment type="similarity">
    <text evidence="2">Belongs to the major facilitator superfamily.</text>
</comment>
<keyword evidence="3" id="KW-0813">Transport</keyword>
<evidence type="ECO:0000313" key="8">
    <source>
        <dbReference type="EMBL" id="MCI0757151.1"/>
    </source>
</evidence>
<comment type="caution">
    <text evidence="8">The sequence shown here is derived from an EMBL/GenBank/DDBJ whole genome shotgun (WGS) entry which is preliminary data.</text>
</comment>
<evidence type="ECO:0000256" key="4">
    <source>
        <dbReference type="ARBA" id="ARBA00022692"/>
    </source>
</evidence>
<reference evidence="8 9" key="1">
    <citation type="submission" date="2022-03" db="EMBL/GenBank/DDBJ databases">
        <title>Complete genome analysis of Roseomonas KG 17.1 : a prolific producer of plant growth promoters.</title>
        <authorList>
            <person name="Saadouli I."/>
            <person name="Najjari A."/>
            <person name="Mosbah A."/>
            <person name="Ouzari H.I."/>
        </authorList>
    </citation>
    <scope>NUCLEOTIDE SEQUENCE [LARGE SCALE GENOMIC DNA]</scope>
    <source>
        <strain evidence="8 9">KG17-1</strain>
    </source>
</reference>
<name>A0ABS9WD12_9PROT</name>
<keyword evidence="6 7" id="KW-0472">Membrane</keyword>
<dbReference type="SUPFAM" id="SSF103473">
    <property type="entry name" value="MFS general substrate transporter"/>
    <property type="match status" value="1"/>
</dbReference>
<evidence type="ECO:0000256" key="6">
    <source>
        <dbReference type="ARBA" id="ARBA00023136"/>
    </source>
</evidence>
<evidence type="ECO:0000256" key="3">
    <source>
        <dbReference type="ARBA" id="ARBA00022448"/>
    </source>
</evidence>
<evidence type="ECO:0000313" key="9">
    <source>
        <dbReference type="Proteomes" id="UP001201985"/>
    </source>
</evidence>
<keyword evidence="9" id="KW-1185">Reference proteome</keyword>
<dbReference type="Gene3D" id="1.20.1250.20">
    <property type="entry name" value="MFS general substrate transporter like domains"/>
    <property type="match status" value="2"/>
</dbReference>
<organism evidence="8 9">
    <name type="scientific">Teichococcus vastitatis</name>
    <dbReference type="NCBI Taxonomy" id="2307076"/>
    <lineage>
        <taxon>Bacteria</taxon>
        <taxon>Pseudomonadati</taxon>
        <taxon>Pseudomonadota</taxon>
        <taxon>Alphaproteobacteria</taxon>
        <taxon>Acetobacterales</taxon>
        <taxon>Roseomonadaceae</taxon>
        <taxon>Roseomonas</taxon>
    </lineage>
</organism>
<sequence length="422" mass="43214">MRPPLIASAGWRSATVFVLYAYQGLVAGFAVTALPNHFAALGANASEVGAHVAMVGLPWILQPLWGPVVDRFGGFRMGRRRFWIVAGILLSLLALTRLLLVEEAGRHDLPALSLVFLAHSALASLTDTATDGMIIDHVPAGRLGIANATTRAGFVTGISLGAAGFGWLLARHGLQAASAVLLAIGTLALVLPLLVREAPGDAWLSLRQRPLARPSGLGRLLRGLGRSLAQPRMMLLLAFCFAVDLAAAAFRVPLAVELVQRLGWTAEALSGFQGLAGFLAGTAGALAIGWWTDRTGAPRALTILLACSALSHGAAGLMLGQMMGGGAGVAGPLALALSTVTPALVFVALAPAVMQASRGEAAATRFALFMAALNMGDVAGASLSGFLVEQLGLPLLGLAAAAMFLGGAAVVRFGLPGPRPTA</sequence>
<dbReference type="PANTHER" id="PTHR12778:SF10">
    <property type="entry name" value="MAJOR FACILITATOR SUPERFAMILY DOMAIN-CONTAINING PROTEIN 3"/>
    <property type="match status" value="1"/>
</dbReference>
<feature type="transmembrane region" description="Helical" evidence="7">
    <location>
        <begin position="393"/>
        <end position="415"/>
    </location>
</feature>
<dbReference type="Pfam" id="PF07690">
    <property type="entry name" value="MFS_1"/>
    <property type="match status" value="1"/>
</dbReference>
<proteinExistence type="inferred from homology"/>
<feature type="transmembrane region" description="Helical" evidence="7">
    <location>
        <begin position="234"/>
        <end position="252"/>
    </location>
</feature>
<dbReference type="EMBL" id="JALBUU010000125">
    <property type="protein sequence ID" value="MCI0757151.1"/>
    <property type="molecule type" value="Genomic_DNA"/>
</dbReference>
<keyword evidence="4 7" id="KW-0812">Transmembrane</keyword>